<evidence type="ECO:0000256" key="6">
    <source>
        <dbReference type="ARBA" id="ARBA00022490"/>
    </source>
</evidence>
<evidence type="ECO:0000313" key="18">
    <source>
        <dbReference type="Proteomes" id="UP000481327"/>
    </source>
</evidence>
<keyword evidence="11" id="KW-0653">Protein transport</keyword>
<keyword evidence="8" id="KW-0375">Hydrogen ion transport</keyword>
<evidence type="ECO:0000256" key="8">
    <source>
        <dbReference type="ARBA" id="ARBA00022781"/>
    </source>
</evidence>
<dbReference type="PANTHER" id="PTHR15184">
    <property type="entry name" value="ATP SYNTHASE"/>
    <property type="match status" value="1"/>
</dbReference>
<dbReference type="InterPro" id="IPR005714">
    <property type="entry name" value="ATPase_T3SS_FliI/YscN"/>
</dbReference>
<evidence type="ECO:0000256" key="10">
    <source>
        <dbReference type="ARBA" id="ARBA00022840"/>
    </source>
</evidence>
<evidence type="ECO:0000256" key="2">
    <source>
        <dbReference type="ARBA" id="ARBA00008936"/>
    </source>
</evidence>
<accession>A0A7C9KG62</accession>
<keyword evidence="14" id="KW-1006">Bacterial flagellum protein export</keyword>
<dbReference type="GO" id="GO:0030257">
    <property type="term" value="C:type III protein secretion system complex"/>
    <property type="evidence" value="ECO:0007669"/>
    <property type="project" value="InterPro"/>
</dbReference>
<dbReference type="GO" id="GO:0005524">
    <property type="term" value="F:ATP binding"/>
    <property type="evidence" value="ECO:0007669"/>
    <property type="project" value="UniProtKB-KW"/>
</dbReference>
<keyword evidence="6" id="KW-0963">Cytoplasm</keyword>
<dbReference type="PANTHER" id="PTHR15184:SF81">
    <property type="entry name" value="FLAGELLUM-SPECIFIC ATP SYNTHASE"/>
    <property type="match status" value="1"/>
</dbReference>
<dbReference type="AlphaFoldDB" id="A0A7C9KG62"/>
<keyword evidence="5" id="KW-0813">Transport</keyword>
<comment type="similarity">
    <text evidence="2">Belongs to the ATPase alpha/beta chains family.</text>
</comment>
<proteinExistence type="inferred from homology"/>
<keyword evidence="15" id="KW-0066">ATP synthesis</keyword>
<dbReference type="SMART" id="SM00382">
    <property type="entry name" value="AAA"/>
    <property type="match status" value="1"/>
</dbReference>
<dbReference type="GO" id="GO:0016887">
    <property type="term" value="F:ATP hydrolysis activity"/>
    <property type="evidence" value="ECO:0007669"/>
    <property type="project" value="InterPro"/>
</dbReference>
<evidence type="ECO:0000256" key="1">
    <source>
        <dbReference type="ARBA" id="ARBA00004496"/>
    </source>
</evidence>
<dbReference type="Gene3D" id="3.40.50.12240">
    <property type="match status" value="1"/>
</dbReference>
<name>A0A7C9KG62_9SPHN</name>
<protein>
    <recommendedName>
        <fullName evidence="4">Flagellum-specific ATP synthase</fullName>
        <ecNumber evidence="3">7.1.2.2</ecNumber>
    </recommendedName>
</protein>
<evidence type="ECO:0000256" key="11">
    <source>
        <dbReference type="ARBA" id="ARBA00022927"/>
    </source>
</evidence>
<dbReference type="GO" id="GO:0046933">
    <property type="term" value="F:proton-transporting ATP synthase activity, rotational mechanism"/>
    <property type="evidence" value="ECO:0007669"/>
    <property type="project" value="TreeGrafter"/>
</dbReference>
<evidence type="ECO:0000259" key="16">
    <source>
        <dbReference type="SMART" id="SM00382"/>
    </source>
</evidence>
<evidence type="ECO:0000256" key="12">
    <source>
        <dbReference type="ARBA" id="ARBA00022967"/>
    </source>
</evidence>
<evidence type="ECO:0000256" key="5">
    <source>
        <dbReference type="ARBA" id="ARBA00022448"/>
    </source>
</evidence>
<evidence type="ECO:0000256" key="7">
    <source>
        <dbReference type="ARBA" id="ARBA00022741"/>
    </source>
</evidence>
<dbReference type="SUPFAM" id="SSF52540">
    <property type="entry name" value="P-loop containing nucleoside triphosphate hydrolases"/>
    <property type="match status" value="1"/>
</dbReference>
<dbReference type="GO" id="GO:0005737">
    <property type="term" value="C:cytoplasm"/>
    <property type="evidence" value="ECO:0007669"/>
    <property type="project" value="UniProtKB-SubCell"/>
</dbReference>
<dbReference type="InterPro" id="IPR027417">
    <property type="entry name" value="P-loop_NTPase"/>
</dbReference>
<evidence type="ECO:0000256" key="14">
    <source>
        <dbReference type="ARBA" id="ARBA00023225"/>
    </source>
</evidence>
<sequence length="441" mass="44970">MTATDTLAALVAATSVPVLPVRRGGRVTAFDGSVVEAVGIEAHVGSRARIGVGAQMAEVIGFRDRTALLLGLSPLAGIAPGAGVVVDDDGDGVAVGDGLSGRVIDGLGRPRDGGGPVQAAAWRSLRGPVPGPADRLGVTQVLATGVRAIDGLLTLGRGQRVGIMAGTGVGKSVLLGQMARWATADVVVMALIGERGREITDFIDRELVGQARARTVTVAVPADEAPLLRVRGAESAFAIAEHFRDQGRHVLLILDSLSRVVHGARDIAMARGEPVGPAGYPASALGLIAALVERAGGDRRSGGAITAICTALAEAGGGDSGGSDPVVDAARGVLDGHILLSRRLAGRGQFPAIDLAASASRVMADVCTPAHLAAAARFRRLSSLVEDNRDLVLMGAYAPGSDPELDRALTLAPAMEVFRSQPRALRIDFATAEAALQALMA</sequence>
<dbReference type="InterPro" id="IPR000194">
    <property type="entry name" value="ATPase_F1/V1/A1_a/bsu_nucl-bd"/>
</dbReference>
<evidence type="ECO:0000313" key="17">
    <source>
        <dbReference type="EMBL" id="MQT15840.1"/>
    </source>
</evidence>
<dbReference type="Pfam" id="PF18269">
    <property type="entry name" value="T3SS_ATPase_C"/>
    <property type="match status" value="1"/>
</dbReference>
<keyword evidence="18" id="KW-1185">Reference proteome</keyword>
<gene>
    <name evidence="17" type="ORF">F3168_00990</name>
</gene>
<keyword evidence="13" id="KW-0406">Ion transport</keyword>
<dbReference type="EMBL" id="WIOL01000001">
    <property type="protein sequence ID" value="MQT15840.1"/>
    <property type="molecule type" value="Genomic_DNA"/>
</dbReference>
<dbReference type="InterPro" id="IPR050053">
    <property type="entry name" value="ATPase_alpha/beta_chains"/>
</dbReference>
<dbReference type="OrthoDB" id="9803053at2"/>
<organism evidence="17 18">
    <name type="scientific">Sandarakinorhabdus fusca</name>
    <dbReference type="NCBI Taxonomy" id="1439888"/>
    <lineage>
        <taxon>Bacteria</taxon>
        <taxon>Pseudomonadati</taxon>
        <taxon>Pseudomonadota</taxon>
        <taxon>Alphaproteobacteria</taxon>
        <taxon>Sphingomonadales</taxon>
        <taxon>Sphingosinicellaceae</taxon>
        <taxon>Sandarakinorhabdus</taxon>
    </lineage>
</organism>
<dbReference type="RefSeq" id="WP_152576305.1">
    <property type="nucleotide sequence ID" value="NZ_WEFI01000001.1"/>
</dbReference>
<evidence type="ECO:0000256" key="13">
    <source>
        <dbReference type="ARBA" id="ARBA00023065"/>
    </source>
</evidence>
<dbReference type="GO" id="GO:0030254">
    <property type="term" value="P:protein secretion by the type III secretion system"/>
    <property type="evidence" value="ECO:0007669"/>
    <property type="project" value="InterPro"/>
</dbReference>
<feature type="domain" description="AAA+ ATPase" evidence="16">
    <location>
        <begin position="157"/>
        <end position="344"/>
    </location>
</feature>
<reference evidence="17 18" key="1">
    <citation type="submission" date="2019-09" db="EMBL/GenBank/DDBJ databases">
        <title>Polymorphobacter sp. isolated from a lake in China.</title>
        <authorList>
            <person name="Liu Z."/>
        </authorList>
    </citation>
    <scope>NUCLEOTIDE SEQUENCE [LARGE SCALE GENOMIC DNA]</scope>
    <source>
        <strain evidence="17 18">D40P</strain>
    </source>
</reference>
<dbReference type="Proteomes" id="UP000481327">
    <property type="component" value="Unassembled WGS sequence"/>
</dbReference>
<evidence type="ECO:0000256" key="15">
    <source>
        <dbReference type="ARBA" id="ARBA00023310"/>
    </source>
</evidence>
<dbReference type="GO" id="GO:0044781">
    <property type="term" value="P:bacterial-type flagellum organization"/>
    <property type="evidence" value="ECO:0007669"/>
    <property type="project" value="UniProtKB-KW"/>
</dbReference>
<dbReference type="InterPro" id="IPR040627">
    <property type="entry name" value="T3SS_ATPase_C"/>
</dbReference>
<keyword evidence="12" id="KW-1278">Translocase</keyword>
<dbReference type="Pfam" id="PF00006">
    <property type="entry name" value="ATP-synt_ab"/>
    <property type="match status" value="1"/>
</dbReference>
<comment type="caution">
    <text evidence="17">The sequence shown here is derived from an EMBL/GenBank/DDBJ whole genome shotgun (WGS) entry which is preliminary data.</text>
</comment>
<dbReference type="NCBIfam" id="TIGR01026">
    <property type="entry name" value="fliI_yscN"/>
    <property type="match status" value="1"/>
</dbReference>
<evidence type="ECO:0000256" key="9">
    <source>
        <dbReference type="ARBA" id="ARBA00022795"/>
    </source>
</evidence>
<evidence type="ECO:0000256" key="3">
    <source>
        <dbReference type="ARBA" id="ARBA00012473"/>
    </source>
</evidence>
<evidence type="ECO:0000256" key="4">
    <source>
        <dbReference type="ARBA" id="ARBA00020580"/>
    </source>
</evidence>
<keyword evidence="10" id="KW-0067">ATP-binding</keyword>
<dbReference type="InterPro" id="IPR003593">
    <property type="entry name" value="AAA+_ATPase"/>
</dbReference>
<keyword evidence="7" id="KW-0547">Nucleotide-binding</keyword>
<comment type="subcellular location">
    <subcellularLocation>
        <location evidence="1">Cytoplasm</location>
    </subcellularLocation>
</comment>
<keyword evidence="9" id="KW-1005">Bacterial flagellum biogenesis</keyword>
<dbReference type="EC" id="7.1.2.2" evidence="3"/>